<comment type="caution">
    <text evidence="1">The sequence shown here is derived from an EMBL/GenBank/DDBJ whole genome shotgun (WGS) entry which is preliminary data.</text>
</comment>
<evidence type="ECO:0000313" key="2">
    <source>
        <dbReference type="Proteomes" id="UP000194999"/>
    </source>
</evidence>
<reference evidence="1 2" key="1">
    <citation type="submission" date="2014-06" db="EMBL/GenBank/DDBJ databases">
        <authorList>
            <person name="Ju J."/>
            <person name="Zhang J."/>
        </authorList>
    </citation>
    <scope>NUCLEOTIDE SEQUENCE [LARGE SCALE GENOMIC DNA]</scope>
    <source>
        <strain evidence="1">DmW_048</strain>
    </source>
</reference>
<name>A0A252B338_9PROT</name>
<protein>
    <submittedName>
        <fullName evidence="1">Uncharacterized protein</fullName>
    </submittedName>
</protein>
<organism evidence="1 2">
    <name type="scientific">Acetobacter orientalis</name>
    <dbReference type="NCBI Taxonomy" id="146474"/>
    <lineage>
        <taxon>Bacteria</taxon>
        <taxon>Pseudomonadati</taxon>
        <taxon>Pseudomonadota</taxon>
        <taxon>Alphaproteobacteria</taxon>
        <taxon>Acetobacterales</taxon>
        <taxon>Acetobacteraceae</taxon>
        <taxon>Acetobacter</taxon>
    </lineage>
</organism>
<evidence type="ECO:0000313" key="1">
    <source>
        <dbReference type="EMBL" id="OUI98770.1"/>
    </source>
</evidence>
<accession>A0A252B338</accession>
<sequence length="144" mass="15309">MTDQKPTGVFVRLPLSEEQLGLMVDAAAFGQPDDSHDKALTAIGTPVAGGALDVVAYTSPEDIRRVRKGKSGDIYGAEKWEGSDDCVFTIPLVRQSDAQAQIASLEAEVVMLREAMEAAKGYARLGSWSRAHVVLHKALKGGAA</sequence>
<dbReference type="Proteomes" id="UP000194999">
    <property type="component" value="Unassembled WGS sequence"/>
</dbReference>
<proteinExistence type="predicted"/>
<dbReference type="RefSeq" id="WP_094755829.1">
    <property type="nucleotide sequence ID" value="NZ_JOOY01000081.1"/>
</dbReference>
<dbReference type="EMBL" id="JOOY01000081">
    <property type="protein sequence ID" value="OUI98770.1"/>
    <property type="molecule type" value="Genomic_DNA"/>
</dbReference>
<dbReference type="AlphaFoldDB" id="A0A252B338"/>
<gene>
    <name evidence="1" type="ORF">HK15_13030</name>
</gene>